<dbReference type="InterPro" id="IPR000668">
    <property type="entry name" value="Peptidase_C1A_C"/>
</dbReference>
<dbReference type="CDD" id="cd02619">
    <property type="entry name" value="Peptidase_C1"/>
    <property type="match status" value="1"/>
</dbReference>
<dbReference type="InterPro" id="IPR038765">
    <property type="entry name" value="Papain-like_cys_pep_sf"/>
</dbReference>
<sequence>MNNSRLFLIGLSLLAAAVVTATAEAEAGLAAGTAQRQLQEAPPRSTGLNYKGKGLQTPADNTRRSPAQDQGECSSCVGFAVTAAAEAAINVYKQQDWRDLSLSEADLSFCRLEPRVNCVSGASYDDVITSFRRKDVSTWAARSCYGYEGAAIGNCKRADACPSQLPSGASLAWAYDANALDSMAKVKQRIMLSGGVIASMAMSVDNALGQFRAYGAAGDAVFAPNEDLASAEWTMHAIFCYGWRDNTSNAGDGWWLCKNSWGPSWGLNGSFKISYGAAYIMQPDYTYALEVRESVEQVRQRFVQALSWLPVPGCMHYSPKQPERLLKLADDLTTLALASPVAVALPQVLADLVTGNVGRVRSLSAATRAPFRLCGDSLAQVLKTVTCAERPKQLPDALPWRGCKPTLRSVCEARCTPGAKGRGYRAVCSLNDGSVTWVVTGSCSGSAVSVSGSIVDQAKPELCVTAQSEGGDADQMRLQTCGGSQSSRQLFEYKEGRIQLKAAGTNLCLAVGAASSDNGAKVQTWWCDSAANHRWLKGADGTLRPLHALQMCVDVDGGRHSAGTQLQLWKCKASTAKLFWADFVPYLEGRAGVVSLKSNKNMCLAAPVVGYIKQVELQPCSSSNTRLVYEPDGSIRWEDTQYCLDVFGYGDRDGAGIVSFPCNGFTNQRWWKDADGALRPWHALDYCLDVTLGNISPGTRLQLFKCNRSQAQLFAVDWMLTAPAYVYLGCFRSEASAPVLPDLLSEDLTSSNTTEQCWKLAAGSLASKVQLPEDQRVHPLFGVSGGKCFGGRSLAQATAMGPAPESACAAGNPDVVALYQLVQPGGPIPRGCVTDKKTFLKGRPVEESIAAALRADATMHNASYNIARAFALMKEAKYFAVSGAAKDDWGYTFGAEPTTVVRLNVTIGGSLGCYTPCPDDPAKACGSDGGAAAPRVWFVYEFPA</sequence>
<accession>A0ABY8UAD6</accession>
<evidence type="ECO:0000256" key="3">
    <source>
        <dbReference type="SAM" id="SignalP"/>
    </source>
</evidence>
<evidence type="ECO:0000256" key="2">
    <source>
        <dbReference type="SAM" id="MobiDB-lite"/>
    </source>
</evidence>
<dbReference type="SUPFAM" id="SSF54001">
    <property type="entry name" value="Cysteine proteinases"/>
    <property type="match status" value="1"/>
</dbReference>
<evidence type="ECO:0000259" key="5">
    <source>
        <dbReference type="SMART" id="SM00645"/>
    </source>
</evidence>
<keyword evidence="3" id="KW-0732">Signal</keyword>
<dbReference type="EMBL" id="CP126216">
    <property type="protein sequence ID" value="WIA18237.1"/>
    <property type="molecule type" value="Genomic_DNA"/>
</dbReference>
<protein>
    <recommendedName>
        <fullName evidence="8">Peptidase C1A papain C-terminal domain-containing protein</fullName>
    </recommendedName>
</protein>
<evidence type="ECO:0000313" key="6">
    <source>
        <dbReference type="EMBL" id="WIA18237.1"/>
    </source>
</evidence>
<feature type="domain" description="Ricin B lectin" evidence="4">
    <location>
        <begin position="591"/>
        <end position="717"/>
    </location>
</feature>
<dbReference type="SMART" id="SM00458">
    <property type="entry name" value="RICIN"/>
    <property type="match status" value="2"/>
</dbReference>
<gene>
    <name evidence="6" type="ORF">OEZ85_009706</name>
</gene>
<evidence type="ECO:0000313" key="7">
    <source>
        <dbReference type="Proteomes" id="UP001244341"/>
    </source>
</evidence>
<dbReference type="PANTHER" id="PTHR12411">
    <property type="entry name" value="CYSTEINE PROTEASE FAMILY C1-RELATED"/>
    <property type="match status" value="1"/>
</dbReference>
<dbReference type="InterPro" id="IPR013128">
    <property type="entry name" value="Peptidase_C1A"/>
</dbReference>
<keyword evidence="7" id="KW-1185">Reference proteome</keyword>
<dbReference type="PROSITE" id="PS50231">
    <property type="entry name" value="RICIN_B_LECTIN"/>
    <property type="match status" value="2"/>
</dbReference>
<proteinExistence type="inferred from homology"/>
<feature type="domain" description="Peptidase C1A papain C-terminal" evidence="5">
    <location>
        <begin position="57"/>
        <end position="281"/>
    </location>
</feature>
<feature type="region of interest" description="Disordered" evidence="2">
    <location>
        <begin position="34"/>
        <end position="69"/>
    </location>
</feature>
<organism evidence="6 7">
    <name type="scientific">Tetradesmus obliquus</name>
    <name type="common">Green alga</name>
    <name type="synonym">Acutodesmus obliquus</name>
    <dbReference type="NCBI Taxonomy" id="3088"/>
    <lineage>
        <taxon>Eukaryota</taxon>
        <taxon>Viridiplantae</taxon>
        <taxon>Chlorophyta</taxon>
        <taxon>core chlorophytes</taxon>
        <taxon>Chlorophyceae</taxon>
        <taxon>CS clade</taxon>
        <taxon>Sphaeropleales</taxon>
        <taxon>Scenedesmaceae</taxon>
        <taxon>Tetradesmus</taxon>
    </lineage>
</organism>
<feature type="signal peptide" evidence="3">
    <location>
        <begin position="1"/>
        <end position="21"/>
    </location>
</feature>
<dbReference type="Gene3D" id="2.80.10.50">
    <property type="match status" value="2"/>
</dbReference>
<dbReference type="Gene3D" id="3.90.70.10">
    <property type="entry name" value="Cysteine proteinases"/>
    <property type="match status" value="1"/>
</dbReference>
<reference evidence="6 7" key="1">
    <citation type="submission" date="2023-05" db="EMBL/GenBank/DDBJ databases">
        <title>A 100% complete, gapless, phased diploid assembly of the Scenedesmus obliquus UTEX 3031 genome.</title>
        <authorList>
            <person name="Biondi T.C."/>
            <person name="Hanschen E.R."/>
            <person name="Kwon T."/>
            <person name="Eng W."/>
            <person name="Kruse C.P.S."/>
            <person name="Koehler S.I."/>
            <person name="Kunde Y."/>
            <person name="Gleasner C.D."/>
            <person name="You Mak K.T."/>
            <person name="Polle J."/>
            <person name="Hovde B.T."/>
            <person name="Starkenburg S.R."/>
        </authorList>
    </citation>
    <scope>NUCLEOTIDE SEQUENCE [LARGE SCALE GENOMIC DNA]</scope>
    <source>
        <strain evidence="6 7">DOE0152z</strain>
    </source>
</reference>
<evidence type="ECO:0000256" key="1">
    <source>
        <dbReference type="ARBA" id="ARBA00008455"/>
    </source>
</evidence>
<comment type="similarity">
    <text evidence="1">Belongs to the peptidase C1 family.</text>
</comment>
<dbReference type="Pfam" id="PF00112">
    <property type="entry name" value="Peptidase_C1"/>
    <property type="match status" value="1"/>
</dbReference>
<feature type="chain" id="PRO_5046723182" description="Peptidase C1A papain C-terminal domain-containing protein" evidence="3">
    <location>
        <begin position="22"/>
        <end position="944"/>
    </location>
</feature>
<dbReference type="SUPFAM" id="SSF50370">
    <property type="entry name" value="Ricin B-like lectins"/>
    <property type="match status" value="2"/>
</dbReference>
<dbReference type="InterPro" id="IPR000772">
    <property type="entry name" value="Ricin_B_lectin"/>
</dbReference>
<dbReference type="CDD" id="cd00161">
    <property type="entry name" value="beta-trefoil_Ricin-like"/>
    <property type="match status" value="1"/>
</dbReference>
<evidence type="ECO:0000259" key="4">
    <source>
        <dbReference type="SMART" id="SM00458"/>
    </source>
</evidence>
<dbReference type="InterPro" id="IPR035992">
    <property type="entry name" value="Ricin_B-like_lectins"/>
</dbReference>
<name>A0ABY8UAD6_TETOB</name>
<dbReference type="Pfam" id="PF00652">
    <property type="entry name" value="Ricin_B_lectin"/>
    <property type="match status" value="2"/>
</dbReference>
<evidence type="ECO:0008006" key="8">
    <source>
        <dbReference type="Google" id="ProtNLM"/>
    </source>
</evidence>
<feature type="compositionally biased region" description="Polar residues" evidence="2">
    <location>
        <begin position="58"/>
        <end position="69"/>
    </location>
</feature>
<feature type="domain" description="Ricin B lectin" evidence="4">
    <location>
        <begin position="451"/>
        <end position="582"/>
    </location>
</feature>
<dbReference type="Proteomes" id="UP001244341">
    <property type="component" value="Chromosome 9b"/>
</dbReference>
<dbReference type="SMART" id="SM00645">
    <property type="entry name" value="Pept_C1"/>
    <property type="match status" value="1"/>
</dbReference>